<dbReference type="InterPro" id="IPR017540">
    <property type="entry name" value="Exosortase-1"/>
</dbReference>
<evidence type="ECO:0000313" key="11">
    <source>
        <dbReference type="Proteomes" id="UP001321825"/>
    </source>
</evidence>
<gene>
    <name evidence="10" type="ORF">MIT9_P1735</name>
</gene>
<accession>A0AAU9C0G3</accession>
<dbReference type="GO" id="GO:0005886">
    <property type="term" value="C:plasma membrane"/>
    <property type="evidence" value="ECO:0007669"/>
    <property type="project" value="UniProtKB-SubCell"/>
</dbReference>
<feature type="transmembrane region" description="Helical" evidence="8">
    <location>
        <begin position="80"/>
        <end position="113"/>
    </location>
</feature>
<dbReference type="NCBIfam" id="TIGR04178">
    <property type="entry name" value="exo_archaeo"/>
    <property type="match status" value="1"/>
</dbReference>
<evidence type="ECO:0000256" key="2">
    <source>
        <dbReference type="ARBA" id="ARBA00022475"/>
    </source>
</evidence>
<dbReference type="InterPro" id="IPR014263">
    <property type="entry name" value="Methanolan_biosynth_EpsI"/>
</dbReference>
<dbReference type="GO" id="GO:0006508">
    <property type="term" value="P:proteolysis"/>
    <property type="evidence" value="ECO:0007669"/>
    <property type="project" value="UniProtKB-KW"/>
</dbReference>
<evidence type="ECO:0000256" key="3">
    <source>
        <dbReference type="ARBA" id="ARBA00022670"/>
    </source>
</evidence>
<keyword evidence="6 8" id="KW-1133">Transmembrane helix</keyword>
<dbReference type="NCBIfam" id="TIGR02914">
    <property type="entry name" value="EpsI_fam"/>
    <property type="match status" value="1"/>
</dbReference>
<dbReference type="GO" id="GO:0008233">
    <property type="term" value="F:peptidase activity"/>
    <property type="evidence" value="ECO:0007669"/>
    <property type="project" value="UniProtKB-KW"/>
</dbReference>
<keyword evidence="11" id="KW-1185">Reference proteome</keyword>
<organism evidence="10 11">
    <name type="scientific">Methylomarinovum caldicuralii</name>
    <dbReference type="NCBI Taxonomy" id="438856"/>
    <lineage>
        <taxon>Bacteria</taxon>
        <taxon>Pseudomonadati</taxon>
        <taxon>Pseudomonadota</taxon>
        <taxon>Gammaproteobacteria</taxon>
        <taxon>Methylococcales</taxon>
        <taxon>Methylothermaceae</taxon>
        <taxon>Methylomarinovum</taxon>
    </lineage>
</organism>
<feature type="transmembrane region" description="Helical" evidence="8">
    <location>
        <begin position="185"/>
        <end position="204"/>
    </location>
</feature>
<evidence type="ECO:0000256" key="8">
    <source>
        <dbReference type="SAM" id="Phobius"/>
    </source>
</evidence>
<keyword evidence="3" id="KW-0645">Protease</keyword>
<dbReference type="KEGG" id="mcau:MIT9_P1735"/>
<reference evidence="11" key="1">
    <citation type="journal article" date="2024" name="Int. J. Syst. Evol. Microbiol.">
        <title>Methylomarinovum tepidoasis sp. nov., a moderately thermophilic methanotroph of the family Methylothermaceae isolated from a deep-sea hydrothermal field.</title>
        <authorList>
            <person name="Hirayama H."/>
            <person name="Takaki Y."/>
            <person name="Abe M."/>
            <person name="Miyazaki M."/>
            <person name="Uematsu K."/>
            <person name="Matsui Y."/>
            <person name="Takai K."/>
        </authorList>
    </citation>
    <scope>NUCLEOTIDE SEQUENCE [LARGE SCALE GENOMIC DNA]</scope>
    <source>
        <strain evidence="11">IT-9</strain>
    </source>
</reference>
<dbReference type="AlphaFoldDB" id="A0AAU9C0G3"/>
<evidence type="ECO:0000256" key="4">
    <source>
        <dbReference type="ARBA" id="ARBA00022692"/>
    </source>
</evidence>
<keyword evidence="5" id="KW-0378">Hydrolase</keyword>
<dbReference type="NCBIfam" id="TIGR02602">
    <property type="entry name" value="8TM_EpsH"/>
    <property type="match status" value="1"/>
</dbReference>
<dbReference type="RefSeq" id="WP_317704560.1">
    <property type="nucleotide sequence ID" value="NZ_AP024714.1"/>
</dbReference>
<feature type="domain" description="Methanolan biosynthesis EpsI" evidence="9">
    <location>
        <begin position="306"/>
        <end position="502"/>
    </location>
</feature>
<evidence type="ECO:0000256" key="1">
    <source>
        <dbReference type="ARBA" id="ARBA00004651"/>
    </source>
</evidence>
<feature type="transmembrane region" description="Helical" evidence="8">
    <location>
        <begin position="211"/>
        <end position="238"/>
    </location>
</feature>
<dbReference type="NCBIfam" id="TIGR03109">
    <property type="entry name" value="exosort_XrtA"/>
    <property type="match status" value="1"/>
</dbReference>
<dbReference type="Proteomes" id="UP001321825">
    <property type="component" value="Chromosome"/>
</dbReference>
<evidence type="ECO:0000256" key="6">
    <source>
        <dbReference type="ARBA" id="ARBA00022989"/>
    </source>
</evidence>
<keyword evidence="4 8" id="KW-0812">Transmembrane</keyword>
<name>A0AAU9C0G3_9GAMM</name>
<evidence type="ECO:0000256" key="7">
    <source>
        <dbReference type="ARBA" id="ARBA00023136"/>
    </source>
</evidence>
<sequence length="512" mass="57748">MPSFAADPWKSALLLLALVLAALFALYWQTFASMVAIWERSETFTHGFLIFPISLWLIWRRRDRLRQLQPRPDWRAVPVLALFGLGWLTARVVDVLVVQQLAFVAMLIVAVWAVLGWRLVWEIAFPLGFLFFAVPMGEFLIPPLMNFTADFTVAMIRLVGIPVYREGTFFSIPSGDWSVVEGCSGIRYLIASITLGCLYAYLNYRSLGRRLAFIALAMVFPVIANGLRAFMIVMIAHLSDMKLALGVDHYIYGWVFFGLVMLLMFWIGSFWRETPEQGDNKPAAVPAMEAAGRFRWGSALGVAVLAAGVAAVWPLQAARIQALTLARTAPVQLQLPVRIDAWEAVSEPLTPWEPRYLYPDAKRSAVYSDGRHRVAVYVLYYRTQAQGRELVNSQNILIPQKHPVWKMPWEHDTADSVAGSVREGVLQSHFGQKLLVWRWNWVSGRFTVNDPLAKVLEARDKLLGRPRDAAGVVMAVEYEDDPTEARTVLRAFSRSALPAIERSLEESERHGG</sequence>
<dbReference type="InterPro" id="IPR019127">
    <property type="entry name" value="Exosortase"/>
</dbReference>
<evidence type="ECO:0000259" key="9">
    <source>
        <dbReference type="Pfam" id="PF11984"/>
    </source>
</evidence>
<proteinExistence type="predicted"/>
<dbReference type="EMBL" id="AP024714">
    <property type="protein sequence ID" value="BCX82150.1"/>
    <property type="molecule type" value="Genomic_DNA"/>
</dbReference>
<dbReference type="InterPro" id="IPR013426">
    <property type="entry name" value="EpsH-like"/>
</dbReference>
<dbReference type="Pfam" id="PF09721">
    <property type="entry name" value="Exosortase_EpsH"/>
    <property type="match status" value="1"/>
</dbReference>
<feature type="transmembrane region" description="Helical" evidence="8">
    <location>
        <begin position="119"/>
        <end position="140"/>
    </location>
</feature>
<evidence type="ECO:0000313" key="10">
    <source>
        <dbReference type="EMBL" id="BCX82150.1"/>
    </source>
</evidence>
<comment type="subcellular location">
    <subcellularLocation>
        <location evidence="1">Cell membrane</location>
        <topology evidence="1">Multi-pass membrane protein</topology>
    </subcellularLocation>
</comment>
<keyword evidence="7 8" id="KW-0472">Membrane</keyword>
<evidence type="ECO:0000256" key="5">
    <source>
        <dbReference type="ARBA" id="ARBA00022801"/>
    </source>
</evidence>
<keyword evidence="2" id="KW-1003">Cell membrane</keyword>
<dbReference type="Pfam" id="PF11984">
    <property type="entry name" value="DUF3485"/>
    <property type="match status" value="1"/>
</dbReference>
<dbReference type="InterPro" id="IPR026392">
    <property type="entry name" value="Exo/Archaeosortase_dom"/>
</dbReference>
<feature type="transmembrane region" description="Helical" evidence="8">
    <location>
        <begin position="296"/>
        <end position="315"/>
    </location>
</feature>
<feature type="transmembrane region" description="Helical" evidence="8">
    <location>
        <begin position="250"/>
        <end position="271"/>
    </location>
</feature>
<protein>
    <recommendedName>
        <fullName evidence="9">Methanolan biosynthesis EpsI domain-containing protein</fullName>
    </recommendedName>
</protein>
<feature type="transmembrane region" description="Helical" evidence="8">
    <location>
        <begin position="42"/>
        <end position="59"/>
    </location>
</feature>